<organism evidence="7 8">
    <name type="scientific">Pseudoalteromonas aurantia</name>
    <dbReference type="NCBI Taxonomy" id="43654"/>
    <lineage>
        <taxon>Bacteria</taxon>
        <taxon>Pseudomonadati</taxon>
        <taxon>Pseudomonadota</taxon>
        <taxon>Gammaproteobacteria</taxon>
        <taxon>Alteromonadales</taxon>
        <taxon>Pseudoalteromonadaceae</taxon>
        <taxon>Pseudoalteromonas</taxon>
    </lineage>
</organism>
<dbReference type="Gene3D" id="1.20.120.1080">
    <property type="match status" value="1"/>
</dbReference>
<feature type="domain" description="Helicase C-terminal" evidence="6">
    <location>
        <begin position="196"/>
        <end position="352"/>
    </location>
</feature>
<dbReference type="PANTHER" id="PTHR43519">
    <property type="entry name" value="ATP-DEPENDENT RNA HELICASE HRPB"/>
    <property type="match status" value="1"/>
</dbReference>
<name>A0ABY2VUE6_9GAMM</name>
<dbReference type="EMBL" id="PNBW01000094">
    <property type="protein sequence ID" value="TMO71830.1"/>
    <property type="molecule type" value="Genomic_DNA"/>
</dbReference>
<keyword evidence="3 7" id="KW-0347">Helicase</keyword>
<keyword evidence="1" id="KW-0547">Nucleotide-binding</keyword>
<evidence type="ECO:0000256" key="2">
    <source>
        <dbReference type="ARBA" id="ARBA00022801"/>
    </source>
</evidence>
<evidence type="ECO:0000259" key="5">
    <source>
        <dbReference type="PROSITE" id="PS51192"/>
    </source>
</evidence>
<dbReference type="CDD" id="cd18791">
    <property type="entry name" value="SF2_C_RHA"/>
    <property type="match status" value="1"/>
</dbReference>
<sequence length="776" mass="86029">MTHLPIEAIKLEFLSTITHSDVIVSAATGSGKSTCLPLWASQSGRVLVIEPRRIACTSLAEYLAQQSSQPVGERIGYAIRFESHRSENTEVVFVTPGVALRWFFEDKLHEFNIVMLDEFHERRWDMDLLLAMLKQHDQHRLIVTSATLNTAQLASYLNAKILHSEGSMYPVDEQFIANNSRAMPSKEQLAERVINTCQQAILKTPGDILIFLPGKAEIQACAAAAKKLNTLVVSLYGGCSAQQQVLALSVQSQQRLIFATNVAETSLTIPNISCVIDSGLERRTHLRGSKTVLGLDAISIDSAKQRLGRAGRTQHGLCIRLYGQHAPLIKSTPPEVNRENLTELVLAAACSSDGIKSLSFIDPLPEKSKASAISLLNSIGALAATGVATEYGKALYPLPIDATLAHLIHSMPTSSLMQAMIDVVAIMSVPARIYHLPTQQDLLEQINILLPNRCDLELVIAIMREQISTIDIALDAFQEAKQFSELLRSTFALPELKYAASYDHNLLVESIAAARPNYVFIKRNNKRGGFGNGLSEVVLSKSSRIDDKSKAMLVLDTYALAGQGTKQSNTLATLNAPVNIAIIKKLSLGTYLSESPEVIDNVIFINSLYTYAGVTLESKKVAAQGPQLITACCELIVQGLLFAPAGKQIHDALKYHELYNQAHDIEHKLPEKKEYILHTLQSLGITEQSDLALIEAEDLFYTRLEPWLIEPFIEKYPIEVHLNELSLNINYQFMAKRITLEYVSGKRKEVPKRWELPAWQGFKIRYKKASRVIDIK</sequence>
<evidence type="ECO:0000256" key="3">
    <source>
        <dbReference type="ARBA" id="ARBA00022806"/>
    </source>
</evidence>
<keyword evidence="8" id="KW-1185">Reference proteome</keyword>
<dbReference type="SMART" id="SM00487">
    <property type="entry name" value="DEXDc"/>
    <property type="match status" value="1"/>
</dbReference>
<dbReference type="Proteomes" id="UP000307164">
    <property type="component" value="Unassembled WGS sequence"/>
</dbReference>
<dbReference type="InterPro" id="IPR001650">
    <property type="entry name" value="Helicase_C-like"/>
</dbReference>
<evidence type="ECO:0000313" key="7">
    <source>
        <dbReference type="EMBL" id="TMO71830.1"/>
    </source>
</evidence>
<comment type="caution">
    <text evidence="7">The sequence shown here is derived from an EMBL/GenBank/DDBJ whole genome shotgun (WGS) entry which is preliminary data.</text>
</comment>
<dbReference type="Pfam" id="PF00270">
    <property type="entry name" value="DEAD"/>
    <property type="match status" value="1"/>
</dbReference>
<keyword evidence="2" id="KW-0378">Hydrolase</keyword>
<evidence type="ECO:0000259" key="6">
    <source>
        <dbReference type="PROSITE" id="PS51194"/>
    </source>
</evidence>
<proteinExistence type="predicted"/>
<dbReference type="InterPro" id="IPR027417">
    <property type="entry name" value="P-loop_NTPase"/>
</dbReference>
<dbReference type="GO" id="GO:0004386">
    <property type="term" value="F:helicase activity"/>
    <property type="evidence" value="ECO:0007669"/>
    <property type="project" value="UniProtKB-KW"/>
</dbReference>
<protein>
    <submittedName>
        <fullName evidence="7">ATP-dependent helicase</fullName>
    </submittedName>
</protein>
<dbReference type="PANTHER" id="PTHR43519:SF1">
    <property type="entry name" value="ATP-DEPENDENT RNA HELICASE HRPB"/>
    <property type="match status" value="1"/>
</dbReference>
<dbReference type="InterPro" id="IPR014001">
    <property type="entry name" value="Helicase_ATP-bd"/>
</dbReference>
<dbReference type="Gene3D" id="3.40.50.300">
    <property type="entry name" value="P-loop containing nucleotide triphosphate hydrolases"/>
    <property type="match status" value="2"/>
</dbReference>
<keyword evidence="4" id="KW-0067">ATP-binding</keyword>
<accession>A0ABY2VUE6</accession>
<evidence type="ECO:0000256" key="4">
    <source>
        <dbReference type="ARBA" id="ARBA00022840"/>
    </source>
</evidence>
<dbReference type="PROSITE" id="PS51192">
    <property type="entry name" value="HELICASE_ATP_BIND_1"/>
    <property type="match status" value="1"/>
</dbReference>
<dbReference type="SUPFAM" id="SSF52540">
    <property type="entry name" value="P-loop containing nucleoside triphosphate hydrolases"/>
    <property type="match status" value="1"/>
</dbReference>
<dbReference type="Pfam" id="PF00271">
    <property type="entry name" value="Helicase_C"/>
    <property type="match status" value="1"/>
</dbReference>
<gene>
    <name evidence="7" type="ORF">CWC20_16675</name>
</gene>
<dbReference type="PROSITE" id="PS51194">
    <property type="entry name" value="HELICASE_CTER"/>
    <property type="match status" value="1"/>
</dbReference>
<dbReference type="SMART" id="SM00490">
    <property type="entry name" value="HELICc"/>
    <property type="match status" value="1"/>
</dbReference>
<evidence type="ECO:0000256" key="1">
    <source>
        <dbReference type="ARBA" id="ARBA00022741"/>
    </source>
</evidence>
<reference evidence="8" key="1">
    <citation type="submission" date="2019-06" db="EMBL/GenBank/DDBJ databases">
        <title>Co-occurence of chitin degradation, pigmentation and bioactivity in marine Pseudoalteromonas.</title>
        <authorList>
            <person name="Sonnenschein E.C."/>
            <person name="Bech P.K."/>
        </authorList>
    </citation>
    <scope>NUCLEOTIDE SEQUENCE [LARGE SCALE GENOMIC DNA]</scope>
    <source>
        <strain evidence="8">S3895</strain>
    </source>
</reference>
<dbReference type="RefSeq" id="WP_138674678.1">
    <property type="nucleotide sequence ID" value="NZ_PNBW01000094.1"/>
</dbReference>
<dbReference type="CDD" id="cd17917">
    <property type="entry name" value="DEXHc_RHA-like"/>
    <property type="match status" value="1"/>
</dbReference>
<feature type="domain" description="Helicase ATP-binding" evidence="5">
    <location>
        <begin position="13"/>
        <end position="166"/>
    </location>
</feature>
<dbReference type="InterPro" id="IPR011545">
    <property type="entry name" value="DEAD/DEAH_box_helicase_dom"/>
</dbReference>
<evidence type="ECO:0000313" key="8">
    <source>
        <dbReference type="Proteomes" id="UP000307164"/>
    </source>
</evidence>